<evidence type="ECO:0000313" key="1">
    <source>
        <dbReference type="EMBL" id="CAB4139716.1"/>
    </source>
</evidence>
<dbReference type="EMBL" id="LR797466">
    <property type="protein sequence ID" value="CAB4218332.1"/>
    <property type="molecule type" value="Genomic_DNA"/>
</dbReference>
<reference evidence="1" key="1">
    <citation type="submission" date="2020-04" db="EMBL/GenBank/DDBJ databases">
        <authorList>
            <person name="Chiriac C."/>
            <person name="Salcher M."/>
            <person name="Ghai R."/>
            <person name="Kavagutti S V."/>
        </authorList>
    </citation>
    <scope>NUCLEOTIDE SEQUENCE</scope>
</reference>
<sequence>MSKNHRNRSWRSAWVVDNQTNTATHKSGVVAVLNGWQGDKPVFELKNTDQLDELRWDIEDIKFRAKKLFSNK</sequence>
<evidence type="ECO:0000313" key="2">
    <source>
        <dbReference type="EMBL" id="CAB4218332.1"/>
    </source>
</evidence>
<dbReference type="EMBL" id="LR796365">
    <property type="protein sequence ID" value="CAB4139716.1"/>
    <property type="molecule type" value="Genomic_DNA"/>
</dbReference>
<organism evidence="1">
    <name type="scientific">uncultured Caudovirales phage</name>
    <dbReference type="NCBI Taxonomy" id="2100421"/>
    <lineage>
        <taxon>Viruses</taxon>
        <taxon>Duplodnaviria</taxon>
        <taxon>Heunggongvirae</taxon>
        <taxon>Uroviricota</taxon>
        <taxon>Caudoviricetes</taxon>
        <taxon>Peduoviridae</taxon>
        <taxon>Maltschvirus</taxon>
        <taxon>Maltschvirus maltsch</taxon>
    </lineage>
</organism>
<proteinExistence type="predicted"/>
<name>A0A6J5M3Q1_9CAUD</name>
<gene>
    <name evidence="2" type="ORF">UFOVP1607_14</name>
    <name evidence="1" type="ORF">UFOVP352_48</name>
</gene>
<protein>
    <submittedName>
        <fullName evidence="1">Uncharacterized protein</fullName>
    </submittedName>
</protein>
<accession>A0A6J5M3Q1</accession>